<proteinExistence type="predicted"/>
<protein>
    <submittedName>
        <fullName evidence="1">Uncharacterized protein</fullName>
    </submittedName>
</protein>
<reference evidence="1" key="1">
    <citation type="submission" date="2023-10" db="EMBL/GenBank/DDBJ databases">
        <authorList>
            <person name="Rodriguez Cubillos JULIANA M."/>
            <person name="De Vega J."/>
        </authorList>
    </citation>
    <scope>NUCLEOTIDE SEQUENCE</scope>
</reference>
<dbReference type="Proteomes" id="UP001177021">
    <property type="component" value="Unassembled WGS sequence"/>
</dbReference>
<comment type="caution">
    <text evidence="1">The sequence shown here is derived from an EMBL/GenBank/DDBJ whole genome shotgun (WGS) entry which is preliminary data.</text>
</comment>
<evidence type="ECO:0000313" key="1">
    <source>
        <dbReference type="EMBL" id="CAJ2641835.1"/>
    </source>
</evidence>
<organism evidence="1 2">
    <name type="scientific">Trifolium pratense</name>
    <name type="common">Red clover</name>
    <dbReference type="NCBI Taxonomy" id="57577"/>
    <lineage>
        <taxon>Eukaryota</taxon>
        <taxon>Viridiplantae</taxon>
        <taxon>Streptophyta</taxon>
        <taxon>Embryophyta</taxon>
        <taxon>Tracheophyta</taxon>
        <taxon>Spermatophyta</taxon>
        <taxon>Magnoliopsida</taxon>
        <taxon>eudicotyledons</taxon>
        <taxon>Gunneridae</taxon>
        <taxon>Pentapetalae</taxon>
        <taxon>rosids</taxon>
        <taxon>fabids</taxon>
        <taxon>Fabales</taxon>
        <taxon>Fabaceae</taxon>
        <taxon>Papilionoideae</taxon>
        <taxon>50 kb inversion clade</taxon>
        <taxon>NPAAA clade</taxon>
        <taxon>Hologalegina</taxon>
        <taxon>IRL clade</taxon>
        <taxon>Trifolieae</taxon>
        <taxon>Trifolium</taxon>
    </lineage>
</organism>
<evidence type="ECO:0000313" key="2">
    <source>
        <dbReference type="Proteomes" id="UP001177021"/>
    </source>
</evidence>
<dbReference type="EMBL" id="CASHSV030000024">
    <property type="protein sequence ID" value="CAJ2641835.1"/>
    <property type="molecule type" value="Genomic_DNA"/>
</dbReference>
<accession>A0ACB0JCL6</accession>
<sequence>MFLITPPIPISILTTQTSETILARNNRVFFFAPQNRDSNPNIIIMSSFLRIVTSNHQTVSASNQIGSGTIMVGAHLITWNVADSC</sequence>
<gene>
    <name evidence="1" type="ORF">MILVUS5_LOCUS11400</name>
</gene>
<name>A0ACB0JCL6_TRIPR</name>
<keyword evidence="2" id="KW-1185">Reference proteome</keyword>